<keyword evidence="1" id="KW-0812">Transmembrane</keyword>
<dbReference type="RefSeq" id="WP_225697077.1">
    <property type="nucleotide sequence ID" value="NZ_JAIXNE010000001.1"/>
</dbReference>
<accession>A0A9X1KWH7</accession>
<dbReference type="EMBL" id="JAIXNE010000001">
    <property type="protein sequence ID" value="MCA6073969.1"/>
    <property type="molecule type" value="Genomic_DNA"/>
</dbReference>
<organism evidence="2 3">
    <name type="scientific">Fulvivirga sedimenti</name>
    <dbReference type="NCBI Taxonomy" id="2879465"/>
    <lineage>
        <taxon>Bacteria</taxon>
        <taxon>Pseudomonadati</taxon>
        <taxon>Bacteroidota</taxon>
        <taxon>Cytophagia</taxon>
        <taxon>Cytophagales</taxon>
        <taxon>Fulvivirgaceae</taxon>
        <taxon>Fulvivirga</taxon>
    </lineage>
</organism>
<keyword evidence="1" id="KW-1133">Transmembrane helix</keyword>
<dbReference type="Pfam" id="PF13858">
    <property type="entry name" value="DUF4199"/>
    <property type="match status" value="1"/>
</dbReference>
<dbReference type="AlphaFoldDB" id="A0A9X1KWH7"/>
<dbReference type="InterPro" id="IPR025250">
    <property type="entry name" value="DUF4199"/>
</dbReference>
<feature type="transmembrane region" description="Helical" evidence="1">
    <location>
        <begin position="39"/>
        <end position="57"/>
    </location>
</feature>
<feature type="transmembrane region" description="Helical" evidence="1">
    <location>
        <begin position="133"/>
        <end position="156"/>
    </location>
</feature>
<evidence type="ECO:0000313" key="3">
    <source>
        <dbReference type="Proteomes" id="UP001139409"/>
    </source>
</evidence>
<feature type="transmembrane region" description="Helical" evidence="1">
    <location>
        <begin position="7"/>
        <end position="24"/>
    </location>
</feature>
<gene>
    <name evidence="2" type="ORF">LDX50_03765</name>
</gene>
<dbReference type="Proteomes" id="UP001139409">
    <property type="component" value="Unassembled WGS sequence"/>
</dbReference>
<proteinExistence type="predicted"/>
<comment type="caution">
    <text evidence="2">The sequence shown here is derived from an EMBL/GenBank/DDBJ whole genome shotgun (WGS) entry which is preliminary data.</text>
</comment>
<protein>
    <submittedName>
        <fullName evidence="2">DUF4199 domain-containing protein</fullName>
    </submittedName>
</protein>
<sequence>MKKIRIEIKWALIFVAMSLLWMVLEKLVGLHSTHIDKHLYLTNLFAIPAIIVYVLALKDKKATDYHGQMTYKQGFMSGLIITIIVTVLAPITQWITSTIITPEYFPNVIAYSVETGYYETVEEAEANFNLSNYMMQSVIGAFIMGVITTAIVAFFVKTKSIK</sequence>
<reference evidence="2" key="1">
    <citation type="submission" date="2021-09" db="EMBL/GenBank/DDBJ databases">
        <title>Fulvivirga sp. isolated from coastal sediment.</title>
        <authorList>
            <person name="Yu H."/>
        </authorList>
    </citation>
    <scope>NUCLEOTIDE SEQUENCE</scope>
    <source>
        <strain evidence="2">1062</strain>
    </source>
</reference>
<name>A0A9X1KWH7_9BACT</name>
<keyword evidence="1" id="KW-0472">Membrane</keyword>
<feature type="transmembrane region" description="Helical" evidence="1">
    <location>
        <begin position="78"/>
        <end position="96"/>
    </location>
</feature>
<evidence type="ECO:0000313" key="2">
    <source>
        <dbReference type="EMBL" id="MCA6073969.1"/>
    </source>
</evidence>
<evidence type="ECO:0000256" key="1">
    <source>
        <dbReference type="SAM" id="Phobius"/>
    </source>
</evidence>
<keyword evidence="3" id="KW-1185">Reference proteome</keyword>